<dbReference type="InterPro" id="IPR036388">
    <property type="entry name" value="WH-like_DNA-bd_sf"/>
</dbReference>
<dbReference type="Pfam" id="PF00392">
    <property type="entry name" value="GntR"/>
    <property type="match status" value="1"/>
</dbReference>
<organism evidence="9 10">
    <name type="scientific">Microvirga arsenatis</name>
    <dbReference type="NCBI Taxonomy" id="2692265"/>
    <lineage>
        <taxon>Bacteria</taxon>
        <taxon>Pseudomonadati</taxon>
        <taxon>Pseudomonadota</taxon>
        <taxon>Alphaproteobacteria</taxon>
        <taxon>Hyphomicrobiales</taxon>
        <taxon>Methylobacteriaceae</taxon>
        <taxon>Microvirga</taxon>
    </lineage>
</organism>
<keyword evidence="6" id="KW-0804">Transcription</keyword>
<dbReference type="Gene3D" id="3.90.1150.10">
    <property type="entry name" value="Aspartate Aminotransferase, domain 1"/>
    <property type="match status" value="1"/>
</dbReference>
<dbReference type="SUPFAM" id="SSF46785">
    <property type="entry name" value="Winged helix' DNA-binding domain"/>
    <property type="match status" value="1"/>
</dbReference>
<sequence>MAGTVDDLTLTKSGGTLVEHVMAAIRHRIASRSLAPGGKLPSIRALAQTMQVSKSTVVEAYERLAAEGVIRSRPGSGFFSAAALAPLSLAEIAPRLDRAVDPFWVSRQSLEARREVLKPGCGWLPGAWMPEDEIRRALRGLARTKDPTGLTDYGTPLGLAPLRAFLSRRLAEQGVEAAPDGILLADSGTQAIDLVGRLLLQPGDTVLVDDPCYFNFLALLRAHQVTVVGVPFTPTGPDLSLFEQALAAHKPRLYITNSGLHNPTGAALSAVTAHRLLKLAEQYGLVVVEDDIFADFEHDPAPRLAALDGFERVVRIGSFSKTLSASFRCGYIAARPDWIDKLTDLRIAAGFSSHRLSEELVLAVLGSSGYRRHLDALRTRLAKSMASVVPRLQALGVTPWTEPKAGMFVWCRLPDDLDAAAVARHALNENVVLAPGNVFSAAQSARSFMRFNVAQCADERVFRELERAMRLAARG</sequence>
<dbReference type="PANTHER" id="PTHR46577">
    <property type="entry name" value="HTH-TYPE TRANSCRIPTIONAL REGULATORY PROTEIN GABR"/>
    <property type="match status" value="1"/>
</dbReference>
<evidence type="ECO:0000256" key="6">
    <source>
        <dbReference type="ARBA" id="ARBA00023163"/>
    </source>
</evidence>
<dbReference type="InterPro" id="IPR015422">
    <property type="entry name" value="PyrdxlP-dep_Trfase_small"/>
</dbReference>
<dbReference type="Gene3D" id="3.40.640.10">
    <property type="entry name" value="Type I PLP-dependent aspartate aminotransferase-like (Major domain)"/>
    <property type="match status" value="1"/>
</dbReference>
<dbReference type="GO" id="GO:0008483">
    <property type="term" value="F:transaminase activity"/>
    <property type="evidence" value="ECO:0007669"/>
    <property type="project" value="UniProtKB-KW"/>
</dbReference>
<dbReference type="InterPro" id="IPR036390">
    <property type="entry name" value="WH_DNA-bd_sf"/>
</dbReference>
<dbReference type="CDD" id="cd00609">
    <property type="entry name" value="AAT_like"/>
    <property type="match status" value="1"/>
</dbReference>
<accession>A0ABW9YSF1</accession>
<dbReference type="InterPro" id="IPR015421">
    <property type="entry name" value="PyrdxlP-dep_Trfase_major"/>
</dbReference>
<gene>
    <name evidence="9" type="ORF">GR303_02560</name>
</gene>
<dbReference type="SMART" id="SM00345">
    <property type="entry name" value="HTH_GNTR"/>
    <property type="match status" value="1"/>
</dbReference>
<dbReference type="PROSITE" id="PS50949">
    <property type="entry name" value="HTH_GNTR"/>
    <property type="match status" value="1"/>
</dbReference>
<dbReference type="Proteomes" id="UP000818323">
    <property type="component" value="Unassembled WGS sequence"/>
</dbReference>
<dbReference type="EMBL" id="JAAAXJ010000001">
    <property type="protein sequence ID" value="NBJ23243.1"/>
    <property type="molecule type" value="Genomic_DNA"/>
</dbReference>
<feature type="domain" description="HTH gntR-type" evidence="8">
    <location>
        <begin position="15"/>
        <end position="83"/>
    </location>
</feature>
<evidence type="ECO:0000256" key="1">
    <source>
        <dbReference type="ARBA" id="ARBA00005384"/>
    </source>
</evidence>
<name>A0ABW9YSF1_9HYPH</name>
<dbReference type="InterPro" id="IPR015424">
    <property type="entry name" value="PyrdxlP-dep_Trfase"/>
</dbReference>
<dbReference type="RefSeq" id="WP_161721831.1">
    <property type="nucleotide sequence ID" value="NZ_JAAAXI010000002.1"/>
</dbReference>
<evidence type="ECO:0000313" key="9">
    <source>
        <dbReference type="EMBL" id="NBJ23243.1"/>
    </source>
</evidence>
<keyword evidence="3" id="KW-0663">Pyridoxal phosphate</keyword>
<comment type="similarity">
    <text evidence="1">In the C-terminal section; belongs to the class-I pyridoxal-phosphate-dependent aminotransferase family.</text>
</comment>
<keyword evidence="5" id="KW-0238">DNA-binding</keyword>
<dbReference type="Gene3D" id="1.10.10.10">
    <property type="entry name" value="Winged helix-like DNA-binding domain superfamily/Winged helix DNA-binding domain"/>
    <property type="match status" value="1"/>
</dbReference>
<dbReference type="InterPro" id="IPR051446">
    <property type="entry name" value="HTH_trans_reg/aminotransferase"/>
</dbReference>
<evidence type="ECO:0000256" key="2">
    <source>
        <dbReference type="ARBA" id="ARBA00016004"/>
    </source>
</evidence>
<proteinExistence type="inferred from homology"/>
<dbReference type="InterPro" id="IPR000524">
    <property type="entry name" value="Tscrpt_reg_HTH_GntR"/>
</dbReference>
<protein>
    <recommendedName>
        <fullName evidence="2">8-amino-7-oxononanoate synthase</fullName>
    </recommendedName>
    <alternativeName>
        <fullName evidence="7">Alpha-oxoamine synthase</fullName>
    </alternativeName>
</protein>
<evidence type="ECO:0000259" key="8">
    <source>
        <dbReference type="PROSITE" id="PS50949"/>
    </source>
</evidence>
<dbReference type="Pfam" id="PF00155">
    <property type="entry name" value="Aminotran_1_2"/>
    <property type="match status" value="1"/>
</dbReference>
<comment type="caution">
    <text evidence="9">The sequence shown here is derived from an EMBL/GenBank/DDBJ whole genome shotgun (WGS) entry which is preliminary data.</text>
</comment>
<dbReference type="SUPFAM" id="SSF53383">
    <property type="entry name" value="PLP-dependent transferases"/>
    <property type="match status" value="1"/>
</dbReference>
<evidence type="ECO:0000256" key="5">
    <source>
        <dbReference type="ARBA" id="ARBA00023125"/>
    </source>
</evidence>
<evidence type="ECO:0000256" key="3">
    <source>
        <dbReference type="ARBA" id="ARBA00022898"/>
    </source>
</evidence>
<keyword evidence="9" id="KW-0808">Transferase</keyword>
<keyword evidence="4" id="KW-0805">Transcription regulation</keyword>
<evidence type="ECO:0000256" key="7">
    <source>
        <dbReference type="ARBA" id="ARBA00031658"/>
    </source>
</evidence>
<dbReference type="CDD" id="cd07377">
    <property type="entry name" value="WHTH_GntR"/>
    <property type="match status" value="1"/>
</dbReference>
<evidence type="ECO:0000256" key="4">
    <source>
        <dbReference type="ARBA" id="ARBA00023015"/>
    </source>
</evidence>
<dbReference type="InterPro" id="IPR004839">
    <property type="entry name" value="Aminotransferase_I/II_large"/>
</dbReference>
<reference evidence="9 10" key="1">
    <citation type="submission" date="2020-01" db="EMBL/GenBank/DDBJ databases">
        <title>Microvirga sp. nov., an arsenate reduction bacterium isolated from Tibet hotspring sediments.</title>
        <authorList>
            <person name="Yuan C.-G."/>
        </authorList>
    </citation>
    <scope>NUCLEOTIDE SEQUENCE [LARGE SCALE GENOMIC DNA]</scope>
    <source>
        <strain evidence="9 10">SYSU G3D203</strain>
    </source>
</reference>
<evidence type="ECO:0000313" key="10">
    <source>
        <dbReference type="Proteomes" id="UP000818323"/>
    </source>
</evidence>
<keyword evidence="10" id="KW-1185">Reference proteome</keyword>
<dbReference type="PANTHER" id="PTHR46577:SF2">
    <property type="entry name" value="TRANSCRIPTIONAL REGULATORY PROTEIN"/>
    <property type="match status" value="1"/>
</dbReference>
<keyword evidence="9" id="KW-0032">Aminotransferase</keyword>
<dbReference type="PRINTS" id="PR00035">
    <property type="entry name" value="HTHGNTR"/>
</dbReference>